<comment type="caution">
    <text evidence="3">The sequence shown here is derived from an EMBL/GenBank/DDBJ whole genome shotgun (WGS) entry which is preliminary data.</text>
</comment>
<dbReference type="eggNOG" id="COG1401">
    <property type="taxonomic scope" value="Bacteria"/>
</dbReference>
<reference evidence="3 4" key="1">
    <citation type="submission" date="2012-05" db="EMBL/GenBank/DDBJ databases">
        <title>The Genome Sequence of Sutterella wadsworthensis 2_1_59BFAA.</title>
        <authorList>
            <consortium name="The Broad Institute Genome Sequencing Platform"/>
            <person name="Earl A."/>
            <person name="Ward D."/>
            <person name="Feldgarden M."/>
            <person name="Gevers D."/>
            <person name="Daigneault M."/>
            <person name="Strauss J."/>
            <person name="Allen-Vercoe E."/>
            <person name="Walker B."/>
            <person name="Young S.K."/>
            <person name="Zeng Q."/>
            <person name="Gargeya S."/>
            <person name="Fitzgerald M."/>
            <person name="Haas B."/>
            <person name="Abouelleil A."/>
            <person name="Alvarado L."/>
            <person name="Arachchi H.M."/>
            <person name="Berlin A.M."/>
            <person name="Chapman S.B."/>
            <person name="Goldberg J."/>
            <person name="Griggs A."/>
            <person name="Gujja S."/>
            <person name="Hansen M."/>
            <person name="Howarth C."/>
            <person name="Imamovic A."/>
            <person name="Larimer J."/>
            <person name="McCowen C."/>
            <person name="Montmayeur A."/>
            <person name="Murphy C."/>
            <person name="Neiman D."/>
            <person name="Pearson M."/>
            <person name="Priest M."/>
            <person name="Roberts A."/>
            <person name="Saif S."/>
            <person name="Shea T."/>
            <person name="Sisk P."/>
            <person name="Sykes S."/>
            <person name="Wortman J."/>
            <person name="Nusbaum C."/>
            <person name="Birren B."/>
        </authorList>
    </citation>
    <scope>NUCLEOTIDE SEQUENCE [LARGE SCALE GENOMIC DNA]</scope>
    <source>
        <strain evidence="3 4">2_1_59BFAA</strain>
    </source>
</reference>
<dbReference type="InterPro" id="IPR027417">
    <property type="entry name" value="P-loop_NTPase"/>
</dbReference>
<accession>K1JUY0</accession>
<dbReference type="Proteomes" id="UP000005835">
    <property type="component" value="Unassembled WGS sequence"/>
</dbReference>
<feature type="region of interest" description="Disordered" evidence="2">
    <location>
        <begin position="175"/>
        <end position="230"/>
    </location>
</feature>
<dbReference type="HOGENOM" id="CLU_281435_0_0_4"/>
<name>K1JUY0_9BURK</name>
<evidence type="ECO:0000256" key="2">
    <source>
        <dbReference type="SAM" id="MobiDB-lite"/>
    </source>
</evidence>
<evidence type="ECO:0000256" key="1">
    <source>
        <dbReference type="SAM" id="Coils"/>
    </source>
</evidence>
<organism evidence="3 4">
    <name type="scientific">Sutterella wadsworthensis 2_1_59BFAA</name>
    <dbReference type="NCBI Taxonomy" id="742823"/>
    <lineage>
        <taxon>Bacteria</taxon>
        <taxon>Pseudomonadati</taxon>
        <taxon>Pseudomonadota</taxon>
        <taxon>Betaproteobacteria</taxon>
        <taxon>Burkholderiales</taxon>
        <taxon>Sutterellaceae</taxon>
        <taxon>Sutterella</taxon>
    </lineage>
</organism>
<dbReference type="PATRIC" id="fig|742823.3.peg.868"/>
<evidence type="ECO:0000313" key="3">
    <source>
        <dbReference type="EMBL" id="EKB31527.1"/>
    </source>
</evidence>
<dbReference type="SUPFAM" id="SSF52540">
    <property type="entry name" value="P-loop containing nucleoside triphosphate hydrolases"/>
    <property type="match status" value="1"/>
</dbReference>
<evidence type="ECO:0000313" key="4">
    <source>
        <dbReference type="Proteomes" id="UP000005835"/>
    </source>
</evidence>
<dbReference type="STRING" id="742823.HMPREF9465_00862"/>
<feature type="coiled-coil region" evidence="1">
    <location>
        <begin position="618"/>
        <end position="659"/>
    </location>
</feature>
<gene>
    <name evidence="3" type="ORF">HMPREF9465_00862</name>
</gene>
<sequence>MGMFGPGKEGWLAEAEMLSWAFRHLKAEERDYLTKRLKHVLGKRTLKGSWFEKDKSLLEMLVAGPAHRAGLGSLPLMTAANTEKMHALDYPGLSEDKTPEAFFRRVEAAATHEKSKEAMRAFHEEIDGTPYDRRAFAMLIIYICGFGLSWYAKAFLERYCREFGANSQTTLSISFDPSLYEGKDGDPEGEEASAGEKSEKPSQEQAPAEAVPAGASETEGAREAPAQTGDEVPGVEAAKVAESAAEPAPVVPAPVVPVPAEGAKASTVFPRDFSVTVPPLPRGVTRYLGYIRTSGGNFFNFYVLAEWYKDRFGALESEAKQLFPSYGAFNLKSAGRNQIKEGAFYVIDLYPSDLMQNFDENGRVRSDFCKFVDFSRITSSKRFFSASDFGIHLVVKPAEDLDRIDFTSTMIPVSVTDSEDLEGEMKVANEFVLLEYKDCFYGPLRLKRDNRGKNYVTFSGTVNKGLVSAFRIKADKVEEVREYVRWEGAGQPVHVGVRCAKTAFMDAVSVDVWSDADLLRRLLEKSAVRAAYIRDRLQSPEAFEDVEPDVTAGRLARARNVMRRLQYKEEVKEHVANFVLDEIRAGNDAMIDAVISRVAVGDKLIDKISAKTLVGVRVERLKAEEKTLSENIRVQEGKRDELTRKYASLEISKKELDAELRRKALASCLLDAKKDVIEQLLKLDGMLEKRRENYRRLENLHTKLLEESKRICERTHGADGELMPESLVRALDAWTEDDDRSRRERLAQAVCGVRPAKLRGRELADALVRSVQEVRRYDENTVLNLYICWAQNFLTVLSGEPGSGKTSICHILARTLGLDAFDNLLSSDERAGLSAGRFVHVPVEYGWTSKRDFVGYWNPITNRFESSDPARWDLLRTLDAEERSASGSVYPAMMLLDEANLSPMEYYWSDWMRLCDEQTSSGIVTLWDKAPTKVPETLRFMATINNDSTTETLSPRLIDRAAVVTLPVVDCIENTSPAKVVGPVSWKELQAYFGAKAVSKNARELSDLHDRLMPMLEGLGIRLSPRSIRQMNGYVGAASSIFADGDKPAWLDAADFAVMQKCLPRITGTGAAYREKLVEFRSGLESLGLSRSVEVVDRILRQGDEAMDCYRFF</sequence>
<dbReference type="EMBL" id="ADMG01000022">
    <property type="protein sequence ID" value="EKB31527.1"/>
    <property type="molecule type" value="Genomic_DNA"/>
</dbReference>
<protein>
    <recommendedName>
        <fullName evidence="5">AAA+ ATPase domain-containing protein</fullName>
    </recommendedName>
</protein>
<dbReference type="AlphaFoldDB" id="K1JUY0"/>
<evidence type="ECO:0008006" key="5">
    <source>
        <dbReference type="Google" id="ProtNLM"/>
    </source>
</evidence>
<dbReference type="Gene3D" id="3.40.50.300">
    <property type="entry name" value="P-loop containing nucleotide triphosphate hydrolases"/>
    <property type="match status" value="1"/>
</dbReference>
<proteinExistence type="predicted"/>
<keyword evidence="4" id="KW-1185">Reference proteome</keyword>
<keyword evidence="1" id="KW-0175">Coiled coil</keyword>